<feature type="transmembrane region" description="Helical" evidence="2">
    <location>
        <begin position="95"/>
        <end position="113"/>
    </location>
</feature>
<keyword evidence="2" id="KW-1133">Transmembrane helix</keyword>
<sequence length="416" mass="47052">MKNFEYVYQEAELIKRFLLGEMSEAEQTEFNKRLADSPELRKVVEQLQEEGHLKGSFEEYKSYSSKKAYQDFLQRTATAPKVSAPDKHRTFSMRWLVTAAVVVLAIGLSFYVVNHVLTGEGEKVLIQPGTQQAQLTLPDGSVIDMNKHEVEVMVDGVQVKYQEGVLSYQIKEELPEENQSSSTAEEAKETVSQKTEQQAMQSNELVTPRGGENTVILSDGTTVHLNAGSKLTYPVRFTGKRRLVALEGEAYFDVAADAKRPFVVRTHLGEITVLGTAFNVNAYTDSPVCYTTLVRGKVRVDAGNEQTIILLPGEQAMLTASHMEKREVNLEEYVGWVNGKYVFNDRPLGEIMKAFERWYNIRVHYAIPAMKNITYSGSLNRDATINTFLDALELTGDLAYEIRNKNEIYIRQGEYW</sequence>
<protein>
    <submittedName>
        <fullName evidence="5">Anti-FecI sigma factor, FecR</fullName>
    </submittedName>
</protein>
<dbReference type="FunFam" id="2.60.120.1440:FF:000001">
    <property type="entry name" value="Putative anti-sigma factor"/>
    <property type="match status" value="1"/>
</dbReference>
<reference evidence="5" key="1">
    <citation type="journal article" date="2012" name="PLoS ONE">
        <title>Gene sets for utilization of primary and secondary nutrition supplies in the distal gut of endangered iberian lynx.</title>
        <authorList>
            <person name="Alcaide M."/>
            <person name="Messina E."/>
            <person name="Richter M."/>
            <person name="Bargiela R."/>
            <person name="Peplies J."/>
            <person name="Huws S.A."/>
            <person name="Newbold C.J."/>
            <person name="Golyshin P.N."/>
            <person name="Simon M.A."/>
            <person name="Lopez G."/>
            <person name="Yakimov M.M."/>
            <person name="Ferrer M."/>
        </authorList>
    </citation>
    <scope>NUCLEOTIDE SEQUENCE</scope>
</reference>
<name>J9GX63_9ZZZZ</name>
<dbReference type="GO" id="GO:0016989">
    <property type="term" value="F:sigma factor antagonist activity"/>
    <property type="evidence" value="ECO:0007669"/>
    <property type="project" value="TreeGrafter"/>
</dbReference>
<dbReference type="InterPro" id="IPR012373">
    <property type="entry name" value="Ferrdict_sens_TM"/>
</dbReference>
<feature type="region of interest" description="Disordered" evidence="1">
    <location>
        <begin position="174"/>
        <end position="213"/>
    </location>
</feature>
<dbReference type="PANTHER" id="PTHR30273:SF2">
    <property type="entry name" value="PROTEIN FECR"/>
    <property type="match status" value="1"/>
</dbReference>
<dbReference type="InterPro" id="IPR032508">
    <property type="entry name" value="FecR_C"/>
</dbReference>
<evidence type="ECO:0000256" key="2">
    <source>
        <dbReference type="SAM" id="Phobius"/>
    </source>
</evidence>
<evidence type="ECO:0000259" key="3">
    <source>
        <dbReference type="Pfam" id="PF04773"/>
    </source>
</evidence>
<dbReference type="Gene3D" id="3.55.50.30">
    <property type="match status" value="1"/>
</dbReference>
<organism evidence="5">
    <name type="scientific">gut metagenome</name>
    <dbReference type="NCBI Taxonomy" id="749906"/>
    <lineage>
        <taxon>unclassified sequences</taxon>
        <taxon>metagenomes</taxon>
        <taxon>organismal metagenomes</taxon>
    </lineage>
</organism>
<dbReference type="EMBL" id="AMCI01001517">
    <property type="protein sequence ID" value="EJX05290.1"/>
    <property type="molecule type" value="Genomic_DNA"/>
</dbReference>
<accession>J9GX63</accession>
<keyword evidence="2" id="KW-0812">Transmembrane</keyword>
<evidence type="ECO:0000259" key="4">
    <source>
        <dbReference type="Pfam" id="PF16344"/>
    </source>
</evidence>
<keyword evidence="2" id="KW-0472">Membrane</keyword>
<feature type="compositionally biased region" description="Polar residues" evidence="1">
    <location>
        <begin position="192"/>
        <end position="205"/>
    </location>
</feature>
<dbReference type="InterPro" id="IPR006860">
    <property type="entry name" value="FecR"/>
</dbReference>
<dbReference type="AlphaFoldDB" id="J9GX63"/>
<evidence type="ECO:0000313" key="5">
    <source>
        <dbReference type="EMBL" id="EJX05290.1"/>
    </source>
</evidence>
<dbReference type="Gene3D" id="2.60.120.1440">
    <property type="match status" value="1"/>
</dbReference>
<comment type="caution">
    <text evidence="5">The sequence shown here is derived from an EMBL/GenBank/DDBJ whole genome shotgun (WGS) entry which is preliminary data.</text>
</comment>
<feature type="domain" description="FecR protein" evidence="3">
    <location>
        <begin position="205"/>
        <end position="299"/>
    </location>
</feature>
<feature type="domain" description="Protein FecR C-terminal" evidence="4">
    <location>
        <begin position="340"/>
        <end position="409"/>
    </location>
</feature>
<proteinExistence type="predicted"/>
<dbReference type="PANTHER" id="PTHR30273">
    <property type="entry name" value="PERIPLASMIC SIGNAL SENSOR AND SIGMA FACTOR ACTIVATOR FECR-RELATED"/>
    <property type="match status" value="1"/>
</dbReference>
<dbReference type="Pfam" id="PF04773">
    <property type="entry name" value="FecR"/>
    <property type="match status" value="1"/>
</dbReference>
<dbReference type="Pfam" id="PF16344">
    <property type="entry name" value="FecR_C"/>
    <property type="match status" value="1"/>
</dbReference>
<gene>
    <name evidence="5" type="ORF">EVA_06601</name>
</gene>
<evidence type="ECO:0000256" key="1">
    <source>
        <dbReference type="SAM" id="MobiDB-lite"/>
    </source>
</evidence>